<dbReference type="GO" id="GO:0003677">
    <property type="term" value="F:DNA binding"/>
    <property type="evidence" value="ECO:0007669"/>
    <property type="project" value="UniProtKB-KW"/>
</dbReference>
<evidence type="ECO:0000259" key="1">
    <source>
        <dbReference type="PROSITE" id="PS50943"/>
    </source>
</evidence>
<dbReference type="RefSeq" id="WP_060913916.1">
    <property type="nucleotide sequence ID" value="NZ_KQ959944.1"/>
</dbReference>
<dbReference type="Gene3D" id="1.10.260.40">
    <property type="entry name" value="lambda repressor-like DNA-binding domains"/>
    <property type="match status" value="1"/>
</dbReference>
<evidence type="ECO:0000313" key="2">
    <source>
        <dbReference type="EMBL" id="KXB61130.1"/>
    </source>
</evidence>
<dbReference type="Pfam" id="PF01381">
    <property type="entry name" value="HTH_3"/>
    <property type="match status" value="1"/>
</dbReference>
<feature type="domain" description="HTH cro/C1-type" evidence="1">
    <location>
        <begin position="13"/>
        <end position="63"/>
    </location>
</feature>
<comment type="caution">
    <text evidence="2">The sequence shown here is derived from an EMBL/GenBank/DDBJ whole genome shotgun (WGS) entry which is preliminary data.</text>
</comment>
<dbReference type="SMART" id="SM00530">
    <property type="entry name" value="HTH_XRE"/>
    <property type="match status" value="1"/>
</dbReference>
<dbReference type="PATRIC" id="fig|1379.3.peg.664"/>
<dbReference type="EMBL" id="LSDC01000043">
    <property type="protein sequence ID" value="KXB61130.1"/>
    <property type="molecule type" value="Genomic_DNA"/>
</dbReference>
<protein>
    <submittedName>
        <fullName evidence="2">DNA-binding helix-turn-helix protein</fullName>
    </submittedName>
</protein>
<dbReference type="STRING" id="1379.HMPREF3186_00684"/>
<reference evidence="3" key="1">
    <citation type="submission" date="2016-01" db="EMBL/GenBank/DDBJ databases">
        <authorList>
            <person name="Mitreva M."/>
            <person name="Pepin K.H."/>
            <person name="Mihindukulasuriya K.A."/>
            <person name="Fulton R."/>
            <person name="Fronick C."/>
            <person name="O'Laughlin M."/>
            <person name="Miner T."/>
            <person name="Herter B."/>
            <person name="Rosa B.A."/>
            <person name="Cordes M."/>
            <person name="Tomlinson C."/>
            <person name="Wollam A."/>
            <person name="Palsikar V.B."/>
            <person name="Mardis E.R."/>
            <person name="Wilson R.K."/>
        </authorList>
    </citation>
    <scope>NUCLEOTIDE SEQUENCE [LARGE SCALE GENOMIC DNA]</scope>
    <source>
        <strain evidence="3">DNF01167</strain>
    </source>
</reference>
<dbReference type="Proteomes" id="UP000070355">
    <property type="component" value="Unassembled WGS sequence"/>
</dbReference>
<dbReference type="CDD" id="cd00093">
    <property type="entry name" value="HTH_XRE"/>
    <property type="match status" value="1"/>
</dbReference>
<keyword evidence="2" id="KW-0238">DNA-binding</keyword>
<organism evidence="2 3">
    <name type="scientific">Gemella haemolysans</name>
    <dbReference type="NCBI Taxonomy" id="1379"/>
    <lineage>
        <taxon>Bacteria</taxon>
        <taxon>Bacillati</taxon>
        <taxon>Bacillota</taxon>
        <taxon>Bacilli</taxon>
        <taxon>Bacillales</taxon>
        <taxon>Gemellaceae</taxon>
        <taxon>Gemella</taxon>
    </lineage>
</organism>
<name>A0A134A099_9BACL</name>
<accession>A0A134A099</accession>
<dbReference type="AlphaFoldDB" id="A0A134A099"/>
<evidence type="ECO:0000313" key="3">
    <source>
        <dbReference type="Proteomes" id="UP000070355"/>
    </source>
</evidence>
<sequence>MKEFYKAAERQLKNKGMTIYKLSKETGIFEQTLHSMFNGNTSSPKLDNAVRIAKVLDIDLNKLKEGDINERNTN</sequence>
<dbReference type="SUPFAM" id="SSF47413">
    <property type="entry name" value="lambda repressor-like DNA-binding domains"/>
    <property type="match status" value="1"/>
</dbReference>
<dbReference type="OrthoDB" id="1726456at2"/>
<gene>
    <name evidence="2" type="ORF">HMPREF3186_00684</name>
</gene>
<dbReference type="PROSITE" id="PS50943">
    <property type="entry name" value="HTH_CROC1"/>
    <property type="match status" value="1"/>
</dbReference>
<dbReference type="InterPro" id="IPR001387">
    <property type="entry name" value="Cro/C1-type_HTH"/>
</dbReference>
<dbReference type="InterPro" id="IPR010982">
    <property type="entry name" value="Lambda_DNA-bd_dom_sf"/>
</dbReference>
<proteinExistence type="predicted"/>